<dbReference type="InterPro" id="IPR051165">
    <property type="entry name" value="Multifunctional_ANK_Repeat"/>
</dbReference>
<dbReference type="PANTHER" id="PTHR24123">
    <property type="entry name" value="ANKYRIN REPEAT-CONTAINING"/>
    <property type="match status" value="1"/>
</dbReference>
<gene>
    <name evidence="4" type="ORF">VM1G_04615</name>
</gene>
<proteinExistence type="predicted"/>
<evidence type="ECO:0000256" key="1">
    <source>
        <dbReference type="ARBA" id="ARBA00022737"/>
    </source>
</evidence>
<protein>
    <submittedName>
        <fullName evidence="4">Ankyrin repeat domain-containing protein 17</fullName>
    </submittedName>
</protein>
<evidence type="ECO:0000256" key="3">
    <source>
        <dbReference type="PROSITE-ProRule" id="PRU00023"/>
    </source>
</evidence>
<sequence length="723" mass="80600">MRAAWEILIGAEEMDWYKSLFKVLIRVGIRNRWSAVDDIGHEYLYYAARVNCLDALRALLDTGCRPDTDMTCRASKPAILEAIQTGAFEVALLLIQYYNINEKFVTSGHIAIPYYFSNFQTFMLDFKFSYEHRLRGLVLFLENGANIDEATSEEVFIKSIKYELRDVYTGLIGDTSLWPSFLDYHFLVDRYILKELVEYSMPPKMSRWKIWLALEQPDGVERLRLQLRQLQVGHNKKLQQFLLLLFVLKFLIGTCSDITPSPFCICKTRLRLIQRFLESGIDPSLPGLRIDATDLLRALICHMKKRDFSTEEMITAPANMDSLCTGENRAIVGREILCDAAQKRGTATMRPLVKFAVNISLDGTAALAKAARLNNFDAVRLLLDSGVDIKAFSLEYRCIKKYGNLCYRIADFLIERGAQLEDAQIANDAAQLLESLLNLLEQSSSHLFDQVVDLVDELGNVRDETISHSSARLLEKCLDCGSERSEYYERLKVFELLYQRGAALSPGSPLSLLIYVGGRRTLVEEMLAPGDNGADINAYSQEHPPMTPLQAASSRCDEELISQLLGRGAQVNAAAAGWLGKTALQHICAWQPMASEERVRKMKIIQTLLAHGADVNAPGADVNVPGEDYTVTALAIVAATGELEAATLLLSYDVDYNYKLGALVAAVEFGRLDMVQMLLNVGALSSRCGATGYDGAINLAKAEGYFAIVDLISNYAKDAGSRL</sequence>
<dbReference type="InterPro" id="IPR036770">
    <property type="entry name" value="Ankyrin_rpt-contain_sf"/>
</dbReference>
<dbReference type="SMR" id="A0A194VXY9"/>
<name>A0A194VXY9_CYTMA</name>
<dbReference type="AlphaFoldDB" id="A0A194VXY9"/>
<dbReference type="SMART" id="SM00248">
    <property type="entry name" value="ANK"/>
    <property type="match status" value="6"/>
</dbReference>
<organism evidence="4 5">
    <name type="scientific">Cytospora mali</name>
    <name type="common">Apple Valsa canker fungus</name>
    <name type="synonym">Valsa mali</name>
    <dbReference type="NCBI Taxonomy" id="578113"/>
    <lineage>
        <taxon>Eukaryota</taxon>
        <taxon>Fungi</taxon>
        <taxon>Dikarya</taxon>
        <taxon>Ascomycota</taxon>
        <taxon>Pezizomycotina</taxon>
        <taxon>Sordariomycetes</taxon>
        <taxon>Sordariomycetidae</taxon>
        <taxon>Diaporthales</taxon>
        <taxon>Cytosporaceae</taxon>
        <taxon>Cytospora</taxon>
    </lineage>
</organism>
<evidence type="ECO:0000313" key="5">
    <source>
        <dbReference type="Proteomes" id="UP000078559"/>
    </source>
</evidence>
<keyword evidence="2 3" id="KW-0040">ANK repeat</keyword>
<dbReference type="Proteomes" id="UP000078559">
    <property type="component" value="Chromosome 4"/>
</dbReference>
<dbReference type="SUPFAM" id="SSF48403">
    <property type="entry name" value="Ankyrin repeat"/>
    <property type="match status" value="2"/>
</dbReference>
<evidence type="ECO:0000256" key="2">
    <source>
        <dbReference type="ARBA" id="ARBA00023043"/>
    </source>
</evidence>
<dbReference type="PROSITE" id="PS50088">
    <property type="entry name" value="ANK_REPEAT"/>
    <property type="match status" value="1"/>
</dbReference>
<keyword evidence="5" id="KW-1185">Reference proteome</keyword>
<reference evidence="4" key="1">
    <citation type="submission" date="2014-12" db="EMBL/GenBank/DDBJ databases">
        <title>Genome Sequence of Valsa Canker Pathogens Uncovers a Specific Adaption of Colonization on Woody Bark.</title>
        <authorList>
            <person name="Yin Z."/>
            <person name="Liu H."/>
            <person name="Gao X."/>
            <person name="Li Z."/>
            <person name="Song N."/>
            <person name="Ke X."/>
            <person name="Dai Q."/>
            <person name="Wu Y."/>
            <person name="Sun Y."/>
            <person name="Xu J.-R."/>
            <person name="Kang Z.K."/>
            <person name="Wang L."/>
            <person name="Huang L."/>
        </authorList>
    </citation>
    <scope>NUCLEOTIDE SEQUENCE [LARGE SCALE GENOMIC DNA]</scope>
    <source>
        <strain evidence="4">03-8</strain>
    </source>
</reference>
<dbReference type="InterPro" id="IPR002110">
    <property type="entry name" value="Ankyrin_rpt"/>
</dbReference>
<feature type="repeat" description="ANK" evidence="3">
    <location>
        <begin position="362"/>
        <end position="394"/>
    </location>
</feature>
<dbReference type="Gene3D" id="1.25.40.20">
    <property type="entry name" value="Ankyrin repeat-containing domain"/>
    <property type="match status" value="3"/>
</dbReference>
<dbReference type="PANTHER" id="PTHR24123:SF33">
    <property type="entry name" value="PROTEIN HOS4"/>
    <property type="match status" value="1"/>
</dbReference>
<dbReference type="OrthoDB" id="539213at2759"/>
<keyword evidence="1" id="KW-0677">Repeat</keyword>
<dbReference type="PROSITE" id="PS50297">
    <property type="entry name" value="ANK_REP_REGION"/>
    <property type="match status" value="1"/>
</dbReference>
<dbReference type="EMBL" id="CM003101">
    <property type="protein sequence ID" value="KUI68867.1"/>
    <property type="molecule type" value="Genomic_DNA"/>
</dbReference>
<accession>A0A194VXY9</accession>
<evidence type="ECO:0000313" key="4">
    <source>
        <dbReference type="EMBL" id="KUI68867.1"/>
    </source>
</evidence>